<sequence length="88" mass="9906">MDQLPGLNPRHNSILSSELMVEIIRQKQFKFVAVLCGQAAKVLKAISSTQINDLVPIKKPLECSYEDGNLGNFYQAKLKTKEQKSEEN</sequence>
<keyword evidence="2" id="KW-1185">Reference proteome</keyword>
<organism evidence="1 2">
    <name type="scientific">Nephila pilipes</name>
    <name type="common">Giant wood spider</name>
    <name type="synonym">Nephila maculata</name>
    <dbReference type="NCBI Taxonomy" id="299642"/>
    <lineage>
        <taxon>Eukaryota</taxon>
        <taxon>Metazoa</taxon>
        <taxon>Ecdysozoa</taxon>
        <taxon>Arthropoda</taxon>
        <taxon>Chelicerata</taxon>
        <taxon>Arachnida</taxon>
        <taxon>Araneae</taxon>
        <taxon>Araneomorphae</taxon>
        <taxon>Entelegynae</taxon>
        <taxon>Araneoidea</taxon>
        <taxon>Nephilidae</taxon>
        <taxon>Nephila</taxon>
    </lineage>
</organism>
<dbReference type="EMBL" id="BMAW01051873">
    <property type="protein sequence ID" value="GFS82959.1"/>
    <property type="molecule type" value="Genomic_DNA"/>
</dbReference>
<dbReference type="AlphaFoldDB" id="A0A8X6MXS5"/>
<comment type="caution">
    <text evidence="1">The sequence shown here is derived from an EMBL/GenBank/DDBJ whole genome shotgun (WGS) entry which is preliminary data.</text>
</comment>
<accession>A0A8X6MXS5</accession>
<evidence type="ECO:0000313" key="2">
    <source>
        <dbReference type="Proteomes" id="UP000887013"/>
    </source>
</evidence>
<dbReference type="Proteomes" id="UP000887013">
    <property type="component" value="Unassembled WGS sequence"/>
</dbReference>
<reference evidence="1" key="1">
    <citation type="submission" date="2020-08" db="EMBL/GenBank/DDBJ databases">
        <title>Multicomponent nature underlies the extraordinary mechanical properties of spider dragline silk.</title>
        <authorList>
            <person name="Kono N."/>
            <person name="Nakamura H."/>
            <person name="Mori M."/>
            <person name="Yoshida Y."/>
            <person name="Ohtoshi R."/>
            <person name="Malay A.D."/>
            <person name="Moran D.A.P."/>
            <person name="Tomita M."/>
            <person name="Numata K."/>
            <person name="Arakawa K."/>
        </authorList>
    </citation>
    <scope>NUCLEOTIDE SEQUENCE</scope>
</reference>
<proteinExistence type="predicted"/>
<gene>
    <name evidence="1" type="ORF">NPIL_534361</name>
</gene>
<name>A0A8X6MXS5_NEPPI</name>
<protein>
    <submittedName>
        <fullName evidence="1">Uncharacterized protein</fullName>
    </submittedName>
</protein>
<evidence type="ECO:0000313" key="1">
    <source>
        <dbReference type="EMBL" id="GFS82959.1"/>
    </source>
</evidence>